<organism evidence="2 3">
    <name type="scientific">Trametes coccinea (strain BRFM310)</name>
    <name type="common">Pycnoporus coccineus</name>
    <dbReference type="NCBI Taxonomy" id="1353009"/>
    <lineage>
        <taxon>Eukaryota</taxon>
        <taxon>Fungi</taxon>
        <taxon>Dikarya</taxon>
        <taxon>Basidiomycota</taxon>
        <taxon>Agaricomycotina</taxon>
        <taxon>Agaricomycetes</taxon>
        <taxon>Polyporales</taxon>
        <taxon>Polyporaceae</taxon>
        <taxon>Trametes</taxon>
    </lineage>
</organism>
<dbReference type="EMBL" id="KZ084087">
    <property type="protein sequence ID" value="OSD08045.1"/>
    <property type="molecule type" value="Genomic_DNA"/>
</dbReference>
<dbReference type="AlphaFoldDB" id="A0A1Y2J3R5"/>
<evidence type="ECO:0000313" key="3">
    <source>
        <dbReference type="Proteomes" id="UP000193067"/>
    </source>
</evidence>
<proteinExistence type="predicted"/>
<evidence type="ECO:0000313" key="2">
    <source>
        <dbReference type="EMBL" id="OSD08045.1"/>
    </source>
</evidence>
<name>A0A1Y2J3R5_TRAC3</name>
<accession>A0A1Y2J3R5</accession>
<keyword evidence="3" id="KW-1185">Reference proteome</keyword>
<evidence type="ECO:0000256" key="1">
    <source>
        <dbReference type="SAM" id="MobiDB-lite"/>
    </source>
</evidence>
<feature type="region of interest" description="Disordered" evidence="1">
    <location>
        <begin position="1"/>
        <end position="32"/>
    </location>
</feature>
<sequence>MDSDVVTRRGTRRASLARKSSESVLAGEHGDTRGIPPLLVRSRIVLRRALRVQTRSRCACDASSAGLGLDSAIHGYPRIVPVSQPSVWSENPSVSQAKFPRALGHRPSHKHNNGRLHRENSWERIPTDEASADVFRTDAWMISDISKPTPGPAAVFSFF</sequence>
<gene>
    <name evidence="2" type="ORF">PYCCODRAFT_381327</name>
</gene>
<reference evidence="2 3" key="1">
    <citation type="journal article" date="2015" name="Biotechnol. Biofuels">
        <title>Enhanced degradation of softwood versus hardwood by the white-rot fungus Pycnoporus coccineus.</title>
        <authorList>
            <person name="Couturier M."/>
            <person name="Navarro D."/>
            <person name="Chevret D."/>
            <person name="Henrissat B."/>
            <person name="Piumi F."/>
            <person name="Ruiz-Duenas F.J."/>
            <person name="Martinez A.T."/>
            <person name="Grigoriev I.V."/>
            <person name="Riley R."/>
            <person name="Lipzen A."/>
            <person name="Berrin J.G."/>
            <person name="Master E.R."/>
            <person name="Rosso M.N."/>
        </authorList>
    </citation>
    <scope>NUCLEOTIDE SEQUENCE [LARGE SCALE GENOMIC DNA]</scope>
    <source>
        <strain evidence="2 3">BRFM310</strain>
    </source>
</reference>
<dbReference type="Proteomes" id="UP000193067">
    <property type="component" value="Unassembled WGS sequence"/>
</dbReference>
<protein>
    <submittedName>
        <fullName evidence="2">Uncharacterized protein</fullName>
    </submittedName>
</protein>